<dbReference type="PROSITE" id="PS51257">
    <property type="entry name" value="PROKAR_LIPOPROTEIN"/>
    <property type="match status" value="1"/>
</dbReference>
<name>A0A934RRM3_9BACT</name>
<dbReference type="RefSeq" id="WP_200353846.1">
    <property type="nucleotide sequence ID" value="NZ_JAENIL010000003.1"/>
</dbReference>
<evidence type="ECO:0000313" key="2">
    <source>
        <dbReference type="EMBL" id="MBK1875627.1"/>
    </source>
</evidence>
<organism evidence="2 3">
    <name type="scientific">Pelagicoccus mobilis</name>
    <dbReference type="NCBI Taxonomy" id="415221"/>
    <lineage>
        <taxon>Bacteria</taxon>
        <taxon>Pseudomonadati</taxon>
        <taxon>Verrucomicrobiota</taxon>
        <taxon>Opitutia</taxon>
        <taxon>Puniceicoccales</taxon>
        <taxon>Pelagicoccaceae</taxon>
        <taxon>Pelagicoccus</taxon>
    </lineage>
</organism>
<protein>
    <recommendedName>
        <fullName evidence="4">Iron complex transport system substrate-binding protein</fullName>
    </recommendedName>
</protein>
<proteinExistence type="predicted"/>
<reference evidence="2" key="1">
    <citation type="submission" date="2021-01" db="EMBL/GenBank/DDBJ databases">
        <title>Modified the classification status of verrucomicrobia.</title>
        <authorList>
            <person name="Feng X."/>
        </authorList>
    </citation>
    <scope>NUCLEOTIDE SEQUENCE</scope>
    <source>
        <strain evidence="2">KCTC 13126</strain>
    </source>
</reference>
<evidence type="ECO:0000256" key="1">
    <source>
        <dbReference type="SAM" id="SignalP"/>
    </source>
</evidence>
<keyword evidence="3" id="KW-1185">Reference proteome</keyword>
<dbReference type="Gene3D" id="3.55.50.30">
    <property type="match status" value="1"/>
</dbReference>
<dbReference type="EMBL" id="JAENIL010000003">
    <property type="protein sequence ID" value="MBK1875627.1"/>
    <property type="molecule type" value="Genomic_DNA"/>
</dbReference>
<keyword evidence="1" id="KW-0732">Signal</keyword>
<accession>A0A934RRM3</accession>
<evidence type="ECO:0000313" key="3">
    <source>
        <dbReference type="Proteomes" id="UP000617628"/>
    </source>
</evidence>
<dbReference type="AlphaFoldDB" id="A0A934RRM3"/>
<feature type="chain" id="PRO_5038117049" description="Iron complex transport system substrate-binding protein" evidence="1">
    <location>
        <begin position="25"/>
        <end position="104"/>
    </location>
</feature>
<comment type="caution">
    <text evidence="2">The sequence shown here is derived from an EMBL/GenBank/DDBJ whole genome shotgun (WGS) entry which is preliminary data.</text>
</comment>
<dbReference type="Proteomes" id="UP000617628">
    <property type="component" value="Unassembled WGS sequence"/>
</dbReference>
<sequence length="104" mass="11036">MSPIRAISLLTGIVLTLLALQACGANSGQRIEVPSGDATITLLEFARQAKVEIIFDAQSVSGIQTQSVMGKHLPSEALDLMTTDTPLVVDQDEHTGAFAITRKT</sequence>
<evidence type="ECO:0008006" key="4">
    <source>
        <dbReference type="Google" id="ProtNLM"/>
    </source>
</evidence>
<feature type="signal peptide" evidence="1">
    <location>
        <begin position="1"/>
        <end position="24"/>
    </location>
</feature>
<gene>
    <name evidence="2" type="ORF">JIN87_02045</name>
</gene>